<dbReference type="EMBL" id="JBBPBN010000001">
    <property type="protein sequence ID" value="KAK9046699.1"/>
    <property type="molecule type" value="Genomic_DNA"/>
</dbReference>
<protein>
    <recommendedName>
        <fullName evidence="3">NB-ARC domain-containing protein</fullName>
    </recommendedName>
</protein>
<comment type="caution">
    <text evidence="4">The sequence shown here is derived from an EMBL/GenBank/DDBJ whole genome shotgun (WGS) entry which is preliminary data.</text>
</comment>
<evidence type="ECO:0000256" key="2">
    <source>
        <dbReference type="SAM" id="Coils"/>
    </source>
</evidence>
<keyword evidence="2" id="KW-0175">Coiled coil</keyword>
<organism evidence="4 5">
    <name type="scientific">Hibiscus sabdariffa</name>
    <name type="common">roselle</name>
    <dbReference type="NCBI Taxonomy" id="183260"/>
    <lineage>
        <taxon>Eukaryota</taxon>
        <taxon>Viridiplantae</taxon>
        <taxon>Streptophyta</taxon>
        <taxon>Embryophyta</taxon>
        <taxon>Tracheophyta</taxon>
        <taxon>Spermatophyta</taxon>
        <taxon>Magnoliopsida</taxon>
        <taxon>eudicotyledons</taxon>
        <taxon>Gunneridae</taxon>
        <taxon>Pentapetalae</taxon>
        <taxon>rosids</taxon>
        <taxon>malvids</taxon>
        <taxon>Malvales</taxon>
        <taxon>Malvaceae</taxon>
        <taxon>Malvoideae</taxon>
        <taxon>Hibiscus</taxon>
    </lineage>
</organism>
<evidence type="ECO:0000313" key="5">
    <source>
        <dbReference type="Proteomes" id="UP001396334"/>
    </source>
</evidence>
<feature type="coiled-coil region" evidence="2">
    <location>
        <begin position="54"/>
        <end position="95"/>
    </location>
</feature>
<dbReference type="SUPFAM" id="SSF52540">
    <property type="entry name" value="P-loop containing nucleoside triphosphate hydrolases"/>
    <property type="match status" value="1"/>
</dbReference>
<evidence type="ECO:0000313" key="4">
    <source>
        <dbReference type="EMBL" id="KAK9046699.1"/>
    </source>
</evidence>
<evidence type="ECO:0000256" key="1">
    <source>
        <dbReference type="ARBA" id="ARBA00022821"/>
    </source>
</evidence>
<dbReference type="PANTHER" id="PTHR33463">
    <property type="entry name" value="NB-ARC DOMAIN-CONTAINING PROTEIN-RELATED"/>
    <property type="match status" value="1"/>
</dbReference>
<sequence length="217" mass="25123">MASQFFSSACSNAVGTLMVDYLVKPTDRRIRYLFRFNQVVEDLRKKEKMLITSQIQLKEDFKEAKLQNREIEKDVEDWLTNAEKVLQEAHNLEIRYQENRKCFSCCPNLCWRYWLSKEMDEKNVSITQLVDSWKLDRVGRHVSLPGIEFFTPKDLIASKSSVSALNEIMESLKEDDAINMIGVWGMRGVGKTTLVHSVGNKAKESQLFRPCCNGCRV</sequence>
<dbReference type="PANTHER" id="PTHR33463:SF203">
    <property type="entry name" value="AAA+ ATPASE DOMAIN-CONTAINING PROTEIN"/>
    <property type="match status" value="1"/>
</dbReference>
<proteinExistence type="predicted"/>
<dbReference type="InterPro" id="IPR002182">
    <property type="entry name" value="NB-ARC"/>
</dbReference>
<keyword evidence="5" id="KW-1185">Reference proteome</keyword>
<dbReference type="InterPro" id="IPR027417">
    <property type="entry name" value="P-loop_NTPase"/>
</dbReference>
<evidence type="ECO:0000259" key="3">
    <source>
        <dbReference type="Pfam" id="PF00931"/>
    </source>
</evidence>
<keyword evidence="1" id="KW-0611">Plant defense</keyword>
<dbReference type="Gene3D" id="3.40.50.300">
    <property type="entry name" value="P-loop containing nucleotide triphosphate hydrolases"/>
    <property type="match status" value="1"/>
</dbReference>
<gene>
    <name evidence="4" type="ORF">V6N11_052580</name>
</gene>
<feature type="domain" description="NB-ARC" evidence="3">
    <location>
        <begin position="165"/>
        <end position="204"/>
    </location>
</feature>
<dbReference type="Pfam" id="PF00931">
    <property type="entry name" value="NB-ARC"/>
    <property type="match status" value="1"/>
</dbReference>
<reference evidence="4 5" key="1">
    <citation type="journal article" date="2024" name="G3 (Bethesda)">
        <title>Genome assembly of Hibiscus sabdariffa L. provides insights into metabolisms of medicinal natural products.</title>
        <authorList>
            <person name="Kim T."/>
        </authorList>
    </citation>
    <scope>NUCLEOTIDE SEQUENCE [LARGE SCALE GENOMIC DNA]</scope>
    <source>
        <strain evidence="4">TK-2024</strain>
        <tissue evidence="4">Old leaves</tissue>
    </source>
</reference>
<accession>A0ABR2UB71</accession>
<name>A0ABR2UB71_9ROSI</name>
<dbReference type="Proteomes" id="UP001396334">
    <property type="component" value="Unassembled WGS sequence"/>
</dbReference>
<dbReference type="InterPro" id="IPR050905">
    <property type="entry name" value="Plant_NBS-LRR"/>
</dbReference>